<gene>
    <name evidence="1" type="ORF">Q5H94_13785</name>
</gene>
<dbReference type="PANTHER" id="PTHR40267">
    <property type="entry name" value="BLR3294 PROTEIN"/>
    <property type="match status" value="1"/>
</dbReference>
<evidence type="ECO:0000313" key="1">
    <source>
        <dbReference type="EMBL" id="MDO7843402.1"/>
    </source>
</evidence>
<protein>
    <submittedName>
        <fullName evidence="1">Arylmalonate decarboxylase</fullName>
    </submittedName>
</protein>
<organism evidence="1 2">
    <name type="scientific">Sphingomonas immobilis</name>
    <dbReference type="NCBI Taxonomy" id="3063997"/>
    <lineage>
        <taxon>Bacteria</taxon>
        <taxon>Pseudomonadati</taxon>
        <taxon>Pseudomonadota</taxon>
        <taxon>Alphaproteobacteria</taxon>
        <taxon>Sphingomonadales</taxon>
        <taxon>Sphingomonadaceae</taxon>
        <taxon>Sphingomonas</taxon>
    </lineage>
</organism>
<comment type="caution">
    <text evidence="1">The sequence shown here is derived from an EMBL/GenBank/DDBJ whole genome shotgun (WGS) entry which is preliminary data.</text>
</comment>
<sequence length="260" mass="28092">MRDYSLNPPSLRDDPDALGHRRVFAVIGPSTNTIVQPDMELFRPRGVTNAYRDIYVEDPAALSDAAFQDGAAKISAGMAEALRTAVTCRPDYLVLGVSAISFVGGRDGCDAFIRDVNAITGLDISVGSIATAQALQAMGARRIAVLSPYYETANANVKRFMGDYGLEVVRDIPLRCTSWTNIARVSEATLIEALKALDGPDIDAIAQVGTNLSMVRLAAEAEKWLGKPVVAINTATYWHALRANGFLDQFDGFGRLMSEF</sequence>
<dbReference type="Proteomes" id="UP001176468">
    <property type="component" value="Unassembled WGS sequence"/>
</dbReference>
<evidence type="ECO:0000313" key="2">
    <source>
        <dbReference type="Proteomes" id="UP001176468"/>
    </source>
</evidence>
<dbReference type="InterPro" id="IPR053714">
    <property type="entry name" value="Iso_Racemase_Enz_sf"/>
</dbReference>
<dbReference type="InterPro" id="IPR026286">
    <property type="entry name" value="MaiA/AMDase"/>
</dbReference>
<name>A0ABT9A0P5_9SPHN</name>
<proteinExistence type="predicted"/>
<reference evidence="1" key="1">
    <citation type="submission" date="2023-07" db="EMBL/GenBank/DDBJ databases">
        <authorList>
            <person name="Kim M.K."/>
        </authorList>
    </citation>
    <scope>NUCLEOTIDE SEQUENCE</scope>
    <source>
        <strain evidence="1">CA1-15</strain>
    </source>
</reference>
<dbReference type="EMBL" id="JAUQSZ010000009">
    <property type="protein sequence ID" value="MDO7843402.1"/>
    <property type="molecule type" value="Genomic_DNA"/>
</dbReference>
<keyword evidence="2" id="KW-1185">Reference proteome</keyword>
<dbReference type="Pfam" id="PF17645">
    <property type="entry name" value="Amdase"/>
    <property type="match status" value="1"/>
</dbReference>
<dbReference type="PIRSF" id="PIRSF015736">
    <property type="entry name" value="MI"/>
    <property type="match status" value="1"/>
</dbReference>
<dbReference type="Gene3D" id="3.40.50.12500">
    <property type="match status" value="1"/>
</dbReference>
<accession>A0ABT9A0P5</accession>
<dbReference type="PANTHER" id="PTHR40267:SF1">
    <property type="entry name" value="BLR3294 PROTEIN"/>
    <property type="match status" value="1"/>
</dbReference>
<dbReference type="RefSeq" id="WP_304561856.1">
    <property type="nucleotide sequence ID" value="NZ_JAUQSZ010000009.1"/>
</dbReference>